<keyword evidence="1" id="KW-1133">Transmembrane helix</keyword>
<gene>
    <name evidence="2" type="ORF">HLI_20125</name>
</gene>
<proteinExistence type="predicted"/>
<evidence type="ECO:0000313" key="2">
    <source>
        <dbReference type="EMBL" id="QAS54360.1"/>
    </source>
</evidence>
<protein>
    <recommendedName>
        <fullName evidence="4">Amino acid permease</fullName>
    </recommendedName>
</protein>
<dbReference type="EMBL" id="CP026118">
    <property type="protein sequence ID" value="QAS54360.1"/>
    <property type="molecule type" value="Genomic_DNA"/>
</dbReference>
<feature type="transmembrane region" description="Helical" evidence="1">
    <location>
        <begin position="34"/>
        <end position="56"/>
    </location>
</feature>
<evidence type="ECO:0000313" key="3">
    <source>
        <dbReference type="Proteomes" id="UP000287756"/>
    </source>
</evidence>
<dbReference type="AlphaFoldDB" id="A0A410MI50"/>
<accession>A0A410MI50</accession>
<dbReference type="OrthoDB" id="2427984at2"/>
<sequence length="89" mass="10138">MLEVLMIITTVALVGGYFYILMKRRKHQDNPHGWKGYVTPTVFLLAPVLALASYLFEFGGMVTWFILGFAFLSGAYFTKYLPQPEESHS</sequence>
<dbReference type="RefSeq" id="WP_128526626.1">
    <property type="nucleotide sequence ID" value="NZ_CP026118.1"/>
</dbReference>
<feature type="transmembrane region" description="Helical" evidence="1">
    <location>
        <begin position="6"/>
        <end position="22"/>
    </location>
</feature>
<dbReference type="Proteomes" id="UP000287756">
    <property type="component" value="Chromosome"/>
</dbReference>
<dbReference type="KEGG" id="hli:HLI_20125"/>
<reference evidence="2 3" key="1">
    <citation type="submission" date="2018-01" db="EMBL/GenBank/DDBJ databases">
        <title>The whole genome sequencing and assembly of Halobacillus litoralis ERB031 strain.</title>
        <authorList>
            <person name="Lee S.-J."/>
            <person name="Park M.-K."/>
            <person name="Kim J.-Y."/>
            <person name="Lee Y.-J."/>
            <person name="Yi H."/>
            <person name="Bahn Y.-S."/>
            <person name="Kim J.F."/>
            <person name="Lee D.-W."/>
        </authorList>
    </citation>
    <scope>NUCLEOTIDE SEQUENCE [LARGE SCALE GENOMIC DNA]</scope>
    <source>
        <strain evidence="2 3">ERB 031</strain>
    </source>
</reference>
<keyword evidence="1" id="KW-0812">Transmembrane</keyword>
<keyword evidence="1" id="KW-0472">Membrane</keyword>
<evidence type="ECO:0000256" key="1">
    <source>
        <dbReference type="SAM" id="Phobius"/>
    </source>
</evidence>
<name>A0A410MI50_9BACI</name>
<feature type="transmembrane region" description="Helical" evidence="1">
    <location>
        <begin position="62"/>
        <end position="81"/>
    </location>
</feature>
<evidence type="ECO:0008006" key="4">
    <source>
        <dbReference type="Google" id="ProtNLM"/>
    </source>
</evidence>
<organism evidence="2 3">
    <name type="scientific">Halobacillus litoralis</name>
    <dbReference type="NCBI Taxonomy" id="45668"/>
    <lineage>
        <taxon>Bacteria</taxon>
        <taxon>Bacillati</taxon>
        <taxon>Bacillota</taxon>
        <taxon>Bacilli</taxon>
        <taxon>Bacillales</taxon>
        <taxon>Bacillaceae</taxon>
        <taxon>Halobacillus</taxon>
    </lineage>
</organism>